<feature type="domain" description="NAD(P)-binding" evidence="1">
    <location>
        <begin position="7"/>
        <end position="199"/>
    </location>
</feature>
<dbReference type="PANTHER" id="PTHR43355">
    <property type="entry name" value="FLAVIN REDUCTASE (NADPH)"/>
    <property type="match status" value="1"/>
</dbReference>
<dbReference type="Pfam" id="PF13460">
    <property type="entry name" value="NAD_binding_10"/>
    <property type="match status" value="1"/>
</dbReference>
<dbReference type="GO" id="GO:0042602">
    <property type="term" value="F:riboflavin reductase (NADPH) activity"/>
    <property type="evidence" value="ECO:0007669"/>
    <property type="project" value="TreeGrafter"/>
</dbReference>
<evidence type="ECO:0000313" key="2">
    <source>
        <dbReference type="EMBL" id="SCF17773.1"/>
    </source>
</evidence>
<dbReference type="InterPro" id="IPR051606">
    <property type="entry name" value="Polyketide_Oxido-like"/>
</dbReference>
<organism evidence="2 3">
    <name type="scientific">Micromonospora purpureochromogenes</name>
    <dbReference type="NCBI Taxonomy" id="47872"/>
    <lineage>
        <taxon>Bacteria</taxon>
        <taxon>Bacillati</taxon>
        <taxon>Actinomycetota</taxon>
        <taxon>Actinomycetes</taxon>
        <taxon>Micromonosporales</taxon>
        <taxon>Micromonosporaceae</taxon>
        <taxon>Micromonospora</taxon>
    </lineage>
</organism>
<dbReference type="Gene3D" id="3.40.50.720">
    <property type="entry name" value="NAD(P)-binding Rossmann-like Domain"/>
    <property type="match status" value="1"/>
</dbReference>
<dbReference type="Proteomes" id="UP000198228">
    <property type="component" value="Chromosome I"/>
</dbReference>
<evidence type="ECO:0000259" key="1">
    <source>
        <dbReference type="Pfam" id="PF13460"/>
    </source>
</evidence>
<dbReference type="InterPro" id="IPR016040">
    <property type="entry name" value="NAD(P)-bd_dom"/>
</dbReference>
<dbReference type="PANTHER" id="PTHR43355:SF2">
    <property type="entry name" value="FLAVIN REDUCTASE (NADPH)"/>
    <property type="match status" value="1"/>
</dbReference>
<dbReference type="RefSeq" id="WP_088961821.1">
    <property type="nucleotide sequence ID" value="NZ_LT607410.1"/>
</dbReference>
<reference evidence="2 3" key="1">
    <citation type="submission" date="2016-06" db="EMBL/GenBank/DDBJ databases">
        <authorList>
            <person name="Kjaerup R.B."/>
            <person name="Dalgaard T.S."/>
            <person name="Juul-Madsen H.R."/>
        </authorList>
    </citation>
    <scope>NUCLEOTIDE SEQUENCE [LARGE SCALE GENOMIC DNA]</scope>
    <source>
        <strain evidence="2 3">DSM 43821</strain>
    </source>
</reference>
<sequence>MRIVVIGASGPTGRQLTGRALAAGHHVTAVSRRPRGLPRHDHLTVVAADATDPAAIEPAVAGADAVLSALGVTPSRKPVTTYSAAATAVVTAMRRHGVPRLMVVSSSVLDPGWRPSNAFFFNHVLDPYVNRVLVRQVHQDMRRMEEVVRASDLDWTVVRPSGLFEHPTVTDHLVADGSADGVFTARADLAAAMLRELDERRFPRRAMGVATTAVKPGLVQLVRDEVLRSPR</sequence>
<dbReference type="InterPro" id="IPR036291">
    <property type="entry name" value="NAD(P)-bd_dom_sf"/>
</dbReference>
<proteinExistence type="predicted"/>
<accession>A0A1C4YAJ6</accession>
<dbReference type="SUPFAM" id="SSF51735">
    <property type="entry name" value="NAD(P)-binding Rossmann-fold domains"/>
    <property type="match status" value="1"/>
</dbReference>
<dbReference type="AlphaFoldDB" id="A0A1C4YAJ6"/>
<gene>
    <name evidence="2" type="ORF">GA0074696_3193</name>
</gene>
<dbReference type="EMBL" id="LT607410">
    <property type="protein sequence ID" value="SCF17773.1"/>
    <property type="molecule type" value="Genomic_DNA"/>
</dbReference>
<evidence type="ECO:0000313" key="3">
    <source>
        <dbReference type="Proteomes" id="UP000198228"/>
    </source>
</evidence>
<name>A0A1C4YAJ6_9ACTN</name>
<dbReference type="GO" id="GO:0004074">
    <property type="term" value="F:biliverdin reductase [NAD(P)H] activity"/>
    <property type="evidence" value="ECO:0007669"/>
    <property type="project" value="TreeGrafter"/>
</dbReference>
<protein>
    <submittedName>
        <fullName evidence="2">Putative NADH-flavin reductase</fullName>
    </submittedName>
</protein>